<evidence type="ECO:0000313" key="2">
    <source>
        <dbReference type="Proteomes" id="UP000743370"/>
    </source>
</evidence>
<dbReference type="EMBL" id="JABFOF010000003">
    <property type="protein sequence ID" value="KAG2403300.1"/>
    <property type="molecule type" value="Genomic_DNA"/>
</dbReference>
<organism evidence="1 2">
    <name type="scientific">Phaseolus angularis</name>
    <name type="common">Azuki bean</name>
    <name type="synonym">Vigna angularis</name>
    <dbReference type="NCBI Taxonomy" id="3914"/>
    <lineage>
        <taxon>Eukaryota</taxon>
        <taxon>Viridiplantae</taxon>
        <taxon>Streptophyta</taxon>
        <taxon>Embryophyta</taxon>
        <taxon>Tracheophyta</taxon>
        <taxon>Spermatophyta</taxon>
        <taxon>Magnoliopsida</taxon>
        <taxon>eudicotyledons</taxon>
        <taxon>Gunneridae</taxon>
        <taxon>Pentapetalae</taxon>
        <taxon>rosids</taxon>
        <taxon>fabids</taxon>
        <taxon>Fabales</taxon>
        <taxon>Fabaceae</taxon>
        <taxon>Papilionoideae</taxon>
        <taxon>50 kb inversion clade</taxon>
        <taxon>NPAAA clade</taxon>
        <taxon>indigoferoid/millettioid clade</taxon>
        <taxon>Phaseoleae</taxon>
        <taxon>Vigna</taxon>
    </lineage>
</organism>
<dbReference type="Proteomes" id="UP000743370">
    <property type="component" value="Unassembled WGS sequence"/>
</dbReference>
<dbReference type="Gene3D" id="3.40.50.11350">
    <property type="match status" value="1"/>
</dbReference>
<comment type="caution">
    <text evidence="1">The sequence shown here is derived from an EMBL/GenBank/DDBJ whole genome shotgun (WGS) entry which is preliminary data.</text>
</comment>
<protein>
    <recommendedName>
        <fullName evidence="3">O-fucosyltransferase family protein</fullName>
    </recommendedName>
</protein>
<evidence type="ECO:0000313" key="1">
    <source>
        <dbReference type="EMBL" id="KAG2403300.1"/>
    </source>
</evidence>
<evidence type="ECO:0008006" key="3">
    <source>
        <dbReference type="Google" id="ProtNLM"/>
    </source>
</evidence>
<dbReference type="AlphaFoldDB" id="A0A8T0KST0"/>
<dbReference type="GO" id="GO:0005794">
    <property type="term" value="C:Golgi apparatus"/>
    <property type="evidence" value="ECO:0007669"/>
    <property type="project" value="TreeGrafter"/>
</dbReference>
<dbReference type="FunFam" id="3.40.50.11350:FF:000006">
    <property type="entry name" value="Calcium ion binding"/>
    <property type="match status" value="1"/>
</dbReference>
<dbReference type="PANTHER" id="PTHR31469:SF8">
    <property type="entry name" value="OS07G0641000 PROTEIN"/>
    <property type="match status" value="1"/>
</dbReference>
<reference evidence="1 2" key="1">
    <citation type="submission" date="2020-05" db="EMBL/GenBank/DDBJ databases">
        <title>Vigna angularis (adzuki bean) Var. LongXiaoDou No. 4 denovo assembly.</title>
        <authorList>
            <person name="Xiang H."/>
        </authorList>
    </citation>
    <scope>NUCLEOTIDE SEQUENCE [LARGE SCALE GENOMIC DNA]</scope>
    <source>
        <tissue evidence="1">Leaf</tissue>
    </source>
</reference>
<gene>
    <name evidence="1" type="ORF">HKW66_Vig0185870</name>
</gene>
<sequence length="503" mass="56780">MAFHRAPKPKPKSTRSPILLLVAAVTAIALLFLFSSLLSTAGSKPSLFQRRQQQFEKYLYWGNRIDCPGKHCGSCEGLGHQESSLRCALEEAIFLGRTFVLPSRMCINPIHNKKGILHHSANGSSEELWDASSCAMDSLYDTELMSGTVPVIFDNSKEWYRVLSTSMKLGTRGVEHVEGVSRFDLKENSHYSDMLLINRTASPLSCVWLEWINFSDLKLGPVPNAENACLNLFVPNSLPKTESANSSMPNSSQRNREWLALSYYLKPITIGSYVVVLEEHLWGKGDTGSNLGITKGLVVKKAGVGLQFLPWNNCHNDATMFMECKDRNNRSSILLPYSFLPSMAAGKLREAAEKIKALLGDYDAIHVRRGDKIKTRKDRFGVARSLHPHLDRDTRPEFIICRIAKWVPPGRTLFIASNERTPGFFSPLSARYRLAYSSNYSHILDPLIENNYQLFMIERLIMMGAKTFIRTFKEDETDLSLTDDPKKNTKLWQVPVYNADETC</sequence>
<proteinExistence type="predicted"/>
<name>A0A8T0KST0_PHAAN</name>
<dbReference type="PANTHER" id="PTHR31469">
    <property type="entry name" value="OS07G0633600 PROTEIN"/>
    <property type="match status" value="1"/>
</dbReference>
<accession>A0A8T0KST0</accession>